<dbReference type="Proteomes" id="UP000078576">
    <property type="component" value="Unassembled WGS sequence"/>
</dbReference>
<keyword evidence="2" id="KW-1185">Reference proteome</keyword>
<sequence length="305" mass="31251">MVSIDTDLDPSKQAISNVITKVDKLRERVEGLRGLNDRPHVLVVAGDGHGVGVVREGSLDGGAEVLGEEELADVGDGLVEHGDGAVGQDGGVGVGQQVGVRGPALVVARDDGLEGDNALVVRDLHAAEEGAVDAALGLVDAVRVLSLLDVGAEPLADDVVRASSVDRRLDTSSVGVEDVLDGREHVIVVDGRHVVVARLPLLQVGQGPAVLLGAGGDAARLAEGLDPVGAALDRPLLQAARRRAAAALRQGPRPEGRMLVARLDLSPDLLVRVVLARVGEGTGGQGQACDELGEGNHSEICFAAE</sequence>
<evidence type="ECO:0000313" key="2">
    <source>
        <dbReference type="Proteomes" id="UP000078576"/>
    </source>
</evidence>
<name>A0A194VCQ1_CYTMA</name>
<gene>
    <name evidence="1" type="ORF">VP1G_11287</name>
</gene>
<reference evidence="2" key="1">
    <citation type="submission" date="2014-12" db="EMBL/GenBank/DDBJ databases">
        <title>Genome Sequence of Valsa Canker Pathogens Uncovers a Specific Adaption of Colonization on Woody Bark.</title>
        <authorList>
            <person name="Yin Z."/>
            <person name="Liu H."/>
            <person name="Gao X."/>
            <person name="Li Z."/>
            <person name="Song N."/>
            <person name="Ke X."/>
            <person name="Dai Q."/>
            <person name="Wu Y."/>
            <person name="Sun Y."/>
            <person name="Xu J.-R."/>
            <person name="Kang Z.K."/>
            <person name="Wang L."/>
            <person name="Huang L."/>
        </authorList>
    </citation>
    <scope>NUCLEOTIDE SEQUENCE [LARGE SCALE GENOMIC DNA]</scope>
    <source>
        <strain evidence="2">SXYL134</strain>
    </source>
</reference>
<dbReference type="AlphaFoldDB" id="A0A194VCQ1"/>
<organism evidence="1 2">
    <name type="scientific">Cytospora mali</name>
    <name type="common">Apple Valsa canker fungus</name>
    <name type="synonym">Valsa mali</name>
    <dbReference type="NCBI Taxonomy" id="578113"/>
    <lineage>
        <taxon>Eukaryota</taxon>
        <taxon>Fungi</taxon>
        <taxon>Dikarya</taxon>
        <taxon>Ascomycota</taxon>
        <taxon>Pezizomycotina</taxon>
        <taxon>Sordariomycetes</taxon>
        <taxon>Sordariomycetidae</taxon>
        <taxon>Diaporthales</taxon>
        <taxon>Cytosporaceae</taxon>
        <taxon>Cytospora</taxon>
    </lineage>
</organism>
<accession>A0A194VCQ1</accession>
<evidence type="ECO:0000313" key="1">
    <source>
        <dbReference type="EMBL" id="KUI61551.1"/>
    </source>
</evidence>
<dbReference type="EMBL" id="KN714780">
    <property type="protein sequence ID" value="KUI61551.1"/>
    <property type="molecule type" value="Genomic_DNA"/>
</dbReference>
<protein>
    <submittedName>
        <fullName evidence="1">Uncharacterized protein</fullName>
    </submittedName>
</protein>
<proteinExistence type="predicted"/>